<dbReference type="FunFam" id="3.40.50.300:FF:000543">
    <property type="entry name" value="Dynein axonemal heavy chain 5"/>
    <property type="match status" value="1"/>
</dbReference>
<dbReference type="Pfam" id="PF12775">
    <property type="entry name" value="AAA_7"/>
    <property type="match status" value="1"/>
</dbReference>
<dbReference type="PANTHER" id="PTHR46532">
    <property type="entry name" value="MALE FERTILITY FACTOR KL5"/>
    <property type="match status" value="1"/>
</dbReference>
<proteinExistence type="inferred from homology"/>
<dbReference type="Gene3D" id="1.10.8.720">
    <property type="entry name" value="Region D6 of dynein motor"/>
    <property type="match status" value="1"/>
</dbReference>
<keyword evidence="13" id="KW-0966">Cell projection</keyword>
<keyword evidence="6" id="KW-0547">Nucleotide-binding</keyword>
<dbReference type="Gene3D" id="3.10.490.20">
    <property type="match status" value="1"/>
</dbReference>
<dbReference type="FunFam" id="1.20.140.100:FF:000003">
    <property type="entry name" value="Dynein, axonemal, heavy chain 5"/>
    <property type="match status" value="1"/>
</dbReference>
<dbReference type="InterPro" id="IPR043157">
    <property type="entry name" value="Dynein_AAA1S"/>
</dbReference>
<dbReference type="Pfam" id="PF18199">
    <property type="entry name" value="Dynein_C"/>
    <property type="match status" value="2"/>
</dbReference>
<dbReference type="InterPro" id="IPR024317">
    <property type="entry name" value="Dynein_heavy_chain_D4_dom"/>
</dbReference>
<dbReference type="InterPro" id="IPR041589">
    <property type="entry name" value="DNAH3_AAA_lid_1"/>
</dbReference>
<evidence type="ECO:0000256" key="1">
    <source>
        <dbReference type="ARBA" id="ARBA00004430"/>
    </source>
</evidence>
<dbReference type="InterPro" id="IPR041658">
    <property type="entry name" value="AAA_lid_11"/>
</dbReference>
<evidence type="ECO:0000256" key="11">
    <source>
        <dbReference type="ARBA" id="ARBA00023175"/>
    </source>
</evidence>
<keyword evidence="3" id="KW-0963">Cytoplasm</keyword>
<dbReference type="Pfam" id="PF12781">
    <property type="entry name" value="AAA_9"/>
    <property type="match status" value="2"/>
</dbReference>
<keyword evidence="8" id="KW-0243">Dynein</keyword>
<dbReference type="FunFam" id="1.20.920.30:FF:000004">
    <property type="entry name" value="Dynein axonemal heavy chain 5"/>
    <property type="match status" value="1"/>
</dbReference>
<dbReference type="FunFam" id="3.40.50.300:FF:000044">
    <property type="entry name" value="Dynein heavy chain 5, axonemal"/>
    <property type="match status" value="1"/>
</dbReference>
<dbReference type="FunFam" id="1.20.920.20:FF:000004">
    <property type="entry name" value="Dynein axonemal heavy chain 5"/>
    <property type="match status" value="1"/>
</dbReference>
<feature type="compositionally biased region" description="Basic and acidic residues" evidence="15">
    <location>
        <begin position="898"/>
        <end position="925"/>
    </location>
</feature>
<dbReference type="InterPro" id="IPR035699">
    <property type="entry name" value="AAA_6"/>
</dbReference>
<dbReference type="GO" id="GO:0005858">
    <property type="term" value="C:axonemal dynein complex"/>
    <property type="evidence" value="ECO:0007669"/>
    <property type="project" value="TreeGrafter"/>
</dbReference>
<dbReference type="Gene3D" id="1.10.8.710">
    <property type="match status" value="1"/>
</dbReference>
<dbReference type="FunFam" id="3.40.50.300:FF:000320">
    <property type="entry name" value="Dynein, axonemal, heavy chain 5"/>
    <property type="match status" value="1"/>
</dbReference>
<dbReference type="Gene3D" id="1.10.287.2620">
    <property type="match status" value="1"/>
</dbReference>
<dbReference type="Gene3D" id="1.20.920.20">
    <property type="match status" value="1"/>
</dbReference>
<dbReference type="Gene3D" id="1.20.140.100">
    <property type="entry name" value="Dynein heavy chain, N-terminal domain 2"/>
    <property type="match status" value="1"/>
</dbReference>
<dbReference type="InterPro" id="IPR042219">
    <property type="entry name" value="AAA_lid_11_sf"/>
</dbReference>
<keyword evidence="12" id="KW-0206">Cytoskeleton</keyword>
<protein>
    <submittedName>
        <fullName evidence="17">Dynein heavy chain 5, axonemal</fullName>
    </submittedName>
</protein>
<evidence type="ECO:0000256" key="12">
    <source>
        <dbReference type="ARBA" id="ARBA00023212"/>
    </source>
</evidence>
<evidence type="ECO:0000256" key="14">
    <source>
        <dbReference type="SAM" id="Coils"/>
    </source>
</evidence>
<dbReference type="InterPro" id="IPR041466">
    <property type="entry name" value="Dynein_AAA5_ext"/>
</dbReference>
<dbReference type="GO" id="GO:0005874">
    <property type="term" value="C:microtubule"/>
    <property type="evidence" value="ECO:0007669"/>
    <property type="project" value="UniProtKB-KW"/>
</dbReference>
<keyword evidence="18" id="KW-1185">Reference proteome</keyword>
<dbReference type="Pfam" id="PF12774">
    <property type="entry name" value="AAA_6"/>
    <property type="match status" value="1"/>
</dbReference>
<evidence type="ECO:0000256" key="9">
    <source>
        <dbReference type="ARBA" id="ARBA00023054"/>
    </source>
</evidence>
<evidence type="ECO:0000256" key="6">
    <source>
        <dbReference type="ARBA" id="ARBA00022741"/>
    </source>
</evidence>
<feature type="coiled-coil region" evidence="14">
    <location>
        <begin position="3438"/>
        <end position="3486"/>
    </location>
</feature>
<dbReference type="InterPro" id="IPR013594">
    <property type="entry name" value="Dynein_heavy_tail"/>
</dbReference>
<sequence length="4461" mass="509744">MKRKHHSPRQTECDDDTDDDHRSSPSTHLAQHLLLKQAGLKAMLLLTVSLGRHNRHPALRRVLGYITEIERVDQLFAVGGLRHLMFYYQDVEVAETGLLGSPGEVNLVSGKIKKPKVFVTEGKDVALTGVCVFFIRLDPSKAITPENIHREVSFNMLDTADGGLLNSVRRLLSDIFIPALRASSHGWGELEGLQDAASLRQEFLNSLEGFVNVLSGAQESLKEKVSLQKCDVFELKSLKEPMDFLTVASNPETLEKIEGCVKVWIKQMEQVLAENNQLRKEADDVGPRAELEHWKRRLSKFNYLLDQLKSPDVRAVLAVLAAAKSKLLKTWRETDVRITDAANEAKDNVKYLYTLEKCCDPLYSSDPISMIDAIPTLINAIKMIYTISHYYNTSEKITSLFIKVTNQMISACKAYITNNGTTSIWNQPQDVVMEKISSAIKLKQEYQHCFHKTKQKLKEKPSEKQFEFSEMYIFGKFETFHRRLDKIMDIFTTFKTYAVLQDSKIEGLEDMVTKYQDIVATIKKKEYDFLDQRKMDFAQDYEEFCRQTNDLHSELQKFMDVTFEKIQNTNQALSMLRKFERLNIPNLGIDDKYRLILESYGADIDMISKLYTKQKYDPPLARDQPPIAGKILWARHLFHRIQQPMQLFQQHPTVLRTAEAKPVIRSYNRVAKVLLEFEVLYHRAWLQQISEVHRGLEASLLVKAPDTGELFVNFDPQILVLFRETECMSQMGLEVSPFAAALFRKRDVYKRNFSNMKMMLTEYQRVRSKMPPAIEQLMAPHLAKVDRAIQPGLAALTWTSLNIEAYLENTFAKIKDLELLLDRVNDLIEFRIDTVLEEMSGTPLCQLPQEEPLTCEEFLQMTKDLCVNGAQILHFKSSLVEEAVNELINMLDLQVPPKEDREEALNENNVDSKRKTSAKREERNSDALTSSLNAGTGPLSLTTVTKKKKQTEMLEAACELLSHFNHQNADALLKVTRNTLEAIRKRIHSSHVMNFREGSSAETKQSNLPIFRANITLAIPSIALAPALEDIQQTLNKAVECIISVPKGVRQWSDQPSSKKKAQERKMTAPWGDGESDSDVEVGENQLQETIEVASVNLPIPVQPKNYYKNVSDNKEIVKLVSVLSTIISSTKKEVITSMDCFKRYNHIWQKEKEETIMTFIMQNPLLSEFESQILYFQNLEQEINAEPEYICVGPIALFTADLKFALTTETKAWMLVIGRHCNKKYRSEMESIFILLEEFSKKLNRPIKDLDDIRIAMATLKEIREQQIPIDFQVGPIEESYALLNKYGLLIAKEEMDRVDTLRYAWEKLLARASEVQNELVSLQPGFRKELISTVEVFLQDCHQFYLDYDLNGPMASDLKPQEASDRLIMFQNQFDNIYRKYITYTGGEELFGLPVTQYPQLLEIKKQLNLLQKIYTLYNSVIETVNGYQDILWSEVNIEKINNELSEFQSRCRKLPRALKDWQAFLDLKKTIDDFSECCPLLEYMASNAMMERHWARISALTGHSLDVGNETFKLRNIMEVPLLKYKEEIEDICVGAVKERDIEQKLKQVISEWDSKTFTFSSFKTRGELLLRGDSTSEIITSMEDSLMLLSSLLSNRYNIPFKAQIQKWVQYLSNSTDIIENWMTVQNLWIYLEAVFVGGDIAKQLPKEAKRFSNIDKSWVKIMTRAHEMPNVVQCCVGDETLGQLLPHLLDQLEICQKSLTGYLEKKRLCFPRFFFVSDPALLEILGQASDSHTIQAHLLNVFDNIKTVKFHEKVYDRILSVSSREGETIELHRPVLAEGSVEVWLNSLLEESKSSLHLVIRQAAASIQEAEFQLTEFLSSFPAQVGLLGIQMIWTRDSEEALRNAKFDKKIMQKTNQSFLELLNTLIDITTKDLSSMERVKYETLITIHVHQRDIFDDLCHMHVKSPTDFEWLKQCRFYFNEDSDKMMIHITDVAFIYQNEFLGCTDRLVITPLTDRCYITLAQALGMSMGGAPAGPAGTGKTETTKDMGRCLGKYVVVFNCSDQMDFRGLGRIFKGLAQSGSWGCFDEFNRIDLPVLSVAAQQISIILTCKKEHKKSFIFTDGDSVTMNPEFGLFLTMNPGYAGRQELPENLKINFRSVAMMVPDRQIIIRVKLASCGFIDNIVLARKFFTLYKLCEEQLSKQVHYDFGLRNILSVLRTLGAAKRANPTDTESTIVMRVLRDMNLSKLIDEDEPLFLSLIEDLFPNILLDKAGYPELEMAISRQVEEAGLINHPPWKLKVIQLFETQRVRHGMMTLGPSGAGKTTCIHTLMKAMSDCGKPHREMRMNPKAITAPQMFGRLDVATNDWTDGIFSTLWRKTLRAKKGEHIWIVLDGPVDAIWIENLNSVLDDNKTLTLANGDRIPMAPNCKIIFEPHNIDNASPATVSRNGMVFMSSSVLDWSPILEGFLKKRPPPEAQVLRQLYAESFPELYGFCIQNLEYKMDLLEAFVIRQSVDVLQGLIPPKEQGGELSAAHLGRLFVFALLWSVGAALEPHARRRLELWLRARPPPALPLPPEGPVDDSVFDYYVAPDGTWMHWNTQTQEYVYPSDATPDYSSILVPNVDNVRTDFLIKTIAKQGKAVLLIGEQGTAKTVIIKGFMSKYDPESHVTKSLNFSSATTPLMFQRTIESYVDKRMGTTYGPPAGKKMTVFIDDVNMPIINEWGDQVTNEIVRQLMEQKGFYNLEKPGEFTSIADVQFLAAMIHPGGGRNDIPQRLKRHFSIFNCTLPSEASMDKIFGVIGVGHFCTQRGFSEEVRDSVVKLVPLTRRLWQMTKVKMLPSPAKFHYVFNLRDLSRIWQGMLNTTSEVIKEPAELLKLWKHECKRVIADRFTVSDDVTWFDKTLGSLVEEEFGEETKSLVDCGIDAYFVDFLRDAPEATGETPEEPGAEMPKIYEPIESFHQLKERLNLFLQLYNESVRGAGMDLVFFSDAMVHLVKISRVIRTPRGNALLVGVGGSGKQSLTRLASFIAGYTSFQITLTRSYNTSNLMEDLKVLYRTAGQQGKGITFIFTDNEIKDESFLEYMNNVLSSGEVSNLFARDEMDEINSDLTLAMKKEHPRRPATPESLCDYFMCRVRSNLHVVLCFSPVGQKFRHRALKFPALVSGCTIDWFSRWPKDALVAVSEHFLSSYDVDCSLETKREVVQCMGSFQDGVAEKCVDYFQRFRRSTHVTPKSYLSFIQGYKFIYGEKHAEVQTLANRMNTGLKKLKEASESVAALSKELEVKEKELQVANAKADAVLKEVTMKAQAAETVKAEVQKVKDKAQAIVDSISKDKAIAEEKLEAAKPALEEAEAALQTIKPSDIATVRTLGRPPHLIMRIMDCVLLLFQRRVNAVKIDLEKSCTIPSWQESLKLMTAGNFLQNLQQFPKDTINEEVIEFLSPYFDMADYNIETAKRVCGNVAGLCSWTKAMASFFSINKEVLPLKANLVVQENRHVLAMQDLQKAQAELDEKQAELDVVQAEYEQAVTEKQTLLEDAERCRRKMQTASTLISGLAGEKERWTEQSQEFAAQTKRLVGDVLLATAFLSYSGPFNQEFRDLLLNDWMKEMKARKIPFGKDLNLNEMLIDAPTISEWNLQGLPNDDLSIQNGIIVTKASRYPLLIDPQTQGKIWIKNKESGNELQELEKERTLLMEDVTTNKRRMKELEDNLLCRLTSTQGSLVEDESLIVVLSNTKKTAEEVTQKLEISAETEIQINSAREEYRPVATRGSILYFLITEMRLVNEMYQTSLRQFLGLFDLSLARSVKSPITSKRIANIIEHMTYEVYKYTARGLYEEHKFLFTLLLTLKIDIQRNRVKHEEFLTLIKGGASLDLKACPPKPSKWILDMTWLNLVELSKLRQFSDVLDQISRNEKMWKTWFDKENPEEEPLPNAYDKSLDCFRRLLLIRSWCPDRTIAQARKYIMESMGENYAEGVILDLEKTWEESDPRTPLICLLSMGSDPTESITALGKRLKIETRYVSMGQGQEVHARKLLQQTMANGGWALLQNCHLGLDFLDELMDIITETETVHSAFRLWMTTEVHKQFPITLLQMSIKFANEPPQGLRAGLKRTYSGVSQDLLDVSAGAQWKPMLYAVAFLHSTVQERRKFGSLGWNIPYEFNQADFNAAVQFIQNHLDDMDIKKGVSWTTVRYMIGEIQYGGRVTDDYDKRLLNTFSKVWFSENMFGPDFSFYQGYNIPKCSTVDNYLQYIQSLPAYDSPEVFGLHPNADITYQSKLAKDVLDTILSIQPKDTSGGGDETREAVVARLADDMLEKLPPDYSPFEVKERLQKMGPFQPMNIFLRQEIDRMQRVLSLVRSTLTELKLAIDGTIIMSENLRDALDCMFDARIPDRWKKEITRANKGWALDNMVLCNEVTKWMKDDISAPPTEGVYVYGLYLEGAGWDKRNMRLIESKPKVLFEGMPVIRIYAENNSVRDPRFYSCPIYKKPVRTDLNYIAAVDLRTAQAPEHWVLRGVALLCDVK</sequence>
<dbReference type="GO" id="GO:0051959">
    <property type="term" value="F:dynein light intermediate chain binding"/>
    <property type="evidence" value="ECO:0007669"/>
    <property type="project" value="InterPro"/>
</dbReference>
<dbReference type="Pfam" id="PF18198">
    <property type="entry name" value="AAA_lid_11"/>
    <property type="match status" value="1"/>
</dbReference>
<dbReference type="InterPro" id="IPR042228">
    <property type="entry name" value="Dynein_linker_3"/>
</dbReference>
<feature type="region of interest" description="Disordered" evidence="15">
    <location>
        <begin position="898"/>
        <end position="934"/>
    </location>
</feature>
<feature type="region of interest" description="Disordered" evidence="15">
    <location>
        <begin position="1051"/>
        <end position="1079"/>
    </location>
</feature>
<dbReference type="InterPro" id="IPR041228">
    <property type="entry name" value="Dynein_C"/>
</dbReference>
<dbReference type="Gene3D" id="1.10.8.1220">
    <property type="match status" value="1"/>
</dbReference>
<dbReference type="PANTHER" id="PTHR46532:SF13">
    <property type="entry name" value="CYTOPLASMIC DYNEIN 1 HEAVY CHAIN 1"/>
    <property type="match status" value="1"/>
</dbReference>
<dbReference type="FunFam" id="3.10.490.20:FF:000003">
    <property type="entry name" value="Dynein heavy chain 5, axonemal"/>
    <property type="match status" value="1"/>
</dbReference>
<organism evidence="17 18">
    <name type="scientific">Sciurus carolinensis</name>
    <name type="common">Eastern gray squirrel</name>
    <dbReference type="NCBI Taxonomy" id="30640"/>
    <lineage>
        <taxon>Eukaryota</taxon>
        <taxon>Metazoa</taxon>
        <taxon>Chordata</taxon>
        <taxon>Craniata</taxon>
        <taxon>Vertebrata</taxon>
        <taxon>Euteleostomi</taxon>
        <taxon>Mammalia</taxon>
        <taxon>Eutheria</taxon>
        <taxon>Euarchontoglires</taxon>
        <taxon>Glires</taxon>
        <taxon>Rodentia</taxon>
        <taxon>Sciuromorpha</taxon>
        <taxon>Sciuridae</taxon>
        <taxon>Sciurinae</taxon>
        <taxon>Sciurini</taxon>
        <taxon>Sciurus</taxon>
    </lineage>
</organism>
<dbReference type="InterPro" id="IPR027417">
    <property type="entry name" value="P-loop_NTPase"/>
</dbReference>
<dbReference type="Pfam" id="PF12780">
    <property type="entry name" value="AAA_8"/>
    <property type="match status" value="1"/>
</dbReference>
<dbReference type="InterPro" id="IPR003593">
    <property type="entry name" value="AAA+_ATPase"/>
</dbReference>
<feature type="coiled-coil region" evidence="14">
    <location>
        <begin position="3617"/>
        <end position="3644"/>
    </location>
</feature>
<dbReference type="Gene3D" id="3.20.180.20">
    <property type="entry name" value="Dynein heavy chain, N-terminal domain 2"/>
    <property type="match status" value="1"/>
</dbReference>
<dbReference type="Pfam" id="PF08393">
    <property type="entry name" value="DHC_N2"/>
    <property type="match status" value="1"/>
</dbReference>
<keyword evidence="4" id="KW-0493">Microtubule</keyword>
<dbReference type="FunFam" id="1.20.1270.280:FF:000002">
    <property type="entry name" value="Dynein heavy chain 5, axonemal"/>
    <property type="match status" value="1"/>
</dbReference>
<dbReference type="FunFam" id="1.10.287.2620:FF:000003">
    <property type="entry name" value="Dynein, axonemal, heavy chain 5"/>
    <property type="match status" value="1"/>
</dbReference>
<dbReference type="InterPro" id="IPR042222">
    <property type="entry name" value="Dynein_2_N"/>
</dbReference>
<comment type="subcellular location">
    <subcellularLocation>
        <location evidence="1">Cytoplasm</location>
        <location evidence="1">Cytoskeleton</location>
        <location evidence="1">Cilium axoneme</location>
    </subcellularLocation>
</comment>
<dbReference type="Pfam" id="PF03028">
    <property type="entry name" value="Dynein_heavy"/>
    <property type="match status" value="1"/>
</dbReference>
<dbReference type="InterPro" id="IPR026983">
    <property type="entry name" value="DHC"/>
</dbReference>
<feature type="coiled-coil region" evidence="14">
    <location>
        <begin position="3211"/>
        <end position="3245"/>
    </location>
</feature>
<feature type="domain" description="AAA+ ATPase" evidence="16">
    <location>
        <begin position="2583"/>
        <end position="2781"/>
    </location>
</feature>
<reference evidence="17" key="1">
    <citation type="submission" date="2020-03" db="EMBL/GenBank/DDBJ databases">
        <title>Studies in the Genomics of Life Span.</title>
        <authorList>
            <person name="Glass D."/>
        </authorList>
    </citation>
    <scope>NUCLEOTIDE SEQUENCE</scope>
    <source>
        <strain evidence="17">SUZIE</strain>
        <tissue evidence="17">Muscle</tissue>
    </source>
</reference>
<dbReference type="Gene3D" id="3.40.50.300">
    <property type="entry name" value="P-loop containing nucleotide triphosphate hydrolases"/>
    <property type="match status" value="5"/>
</dbReference>
<dbReference type="Pfam" id="PF25007">
    <property type="entry name" value="DYH2-5-8_CC"/>
    <property type="match status" value="1"/>
</dbReference>
<evidence type="ECO:0000313" key="17">
    <source>
        <dbReference type="EMBL" id="MBZ3875552.1"/>
    </source>
</evidence>
<dbReference type="Gene3D" id="1.20.58.1120">
    <property type="match status" value="1"/>
</dbReference>
<comment type="caution">
    <text evidence="17">The sequence shown here is derived from an EMBL/GenBank/DDBJ whole genome shotgun (WGS) entry which is preliminary data.</text>
</comment>
<keyword evidence="5" id="KW-0677">Repeat</keyword>
<dbReference type="SMART" id="SM00382">
    <property type="entry name" value="AAA"/>
    <property type="match status" value="3"/>
</dbReference>
<dbReference type="GO" id="GO:0097729">
    <property type="term" value="C:9+2 motile cilium"/>
    <property type="evidence" value="ECO:0007669"/>
    <property type="project" value="UniProtKB-ARBA"/>
</dbReference>
<dbReference type="SUPFAM" id="SSF52540">
    <property type="entry name" value="P-loop containing nucleoside triphosphate hydrolases"/>
    <property type="match status" value="4"/>
</dbReference>
<keyword evidence="7" id="KW-0067">ATP-binding</keyword>
<dbReference type="Pfam" id="PF17852">
    <property type="entry name" value="Dynein_AAA_lid"/>
    <property type="match status" value="1"/>
</dbReference>
<dbReference type="InterPro" id="IPR024743">
    <property type="entry name" value="Dynein_HC_stalk"/>
</dbReference>
<dbReference type="GO" id="GO:0007018">
    <property type="term" value="P:microtubule-based movement"/>
    <property type="evidence" value="ECO:0007669"/>
    <property type="project" value="InterPro"/>
</dbReference>
<dbReference type="GO" id="GO:0008569">
    <property type="term" value="F:minus-end-directed microtubule motor activity"/>
    <property type="evidence" value="ECO:0007669"/>
    <property type="project" value="InterPro"/>
</dbReference>
<dbReference type="GO" id="GO:0045505">
    <property type="term" value="F:dynein intermediate chain binding"/>
    <property type="evidence" value="ECO:0007669"/>
    <property type="project" value="InterPro"/>
</dbReference>
<dbReference type="Pfam" id="PF12777">
    <property type="entry name" value="MT"/>
    <property type="match status" value="1"/>
</dbReference>
<dbReference type="Gene3D" id="1.10.472.130">
    <property type="match status" value="1"/>
</dbReference>
<evidence type="ECO:0000259" key="16">
    <source>
        <dbReference type="SMART" id="SM00382"/>
    </source>
</evidence>
<comment type="similarity">
    <text evidence="2">Belongs to the dynein heavy chain family.</text>
</comment>
<dbReference type="Pfam" id="PF08385">
    <property type="entry name" value="DHC_N1"/>
    <property type="match status" value="1"/>
</dbReference>
<dbReference type="Pfam" id="PF17857">
    <property type="entry name" value="AAA_lid_1"/>
    <property type="match status" value="1"/>
</dbReference>
<dbReference type="EMBL" id="JAATJV010252700">
    <property type="protein sequence ID" value="MBZ3875552.1"/>
    <property type="molecule type" value="Genomic_DNA"/>
</dbReference>
<keyword evidence="10" id="KW-0969">Cilium</keyword>
<evidence type="ECO:0000256" key="15">
    <source>
        <dbReference type="SAM" id="MobiDB-lite"/>
    </source>
</evidence>
<dbReference type="InterPro" id="IPR004273">
    <property type="entry name" value="Dynein_heavy_D6_P-loop"/>
</dbReference>
<evidence type="ECO:0000313" key="18">
    <source>
        <dbReference type="Proteomes" id="UP001166674"/>
    </source>
</evidence>
<dbReference type="FunFam" id="1.10.8.710:FF:000003">
    <property type="entry name" value="Dynein axonemal heavy chain 5"/>
    <property type="match status" value="1"/>
</dbReference>
<dbReference type="GO" id="GO:0005524">
    <property type="term" value="F:ATP binding"/>
    <property type="evidence" value="ECO:0007669"/>
    <property type="project" value="UniProtKB-KW"/>
</dbReference>
<dbReference type="Gene3D" id="1.20.920.30">
    <property type="match status" value="1"/>
</dbReference>
<dbReference type="FunFam" id="3.40.50.300:FF:001221">
    <property type="entry name" value="Axonemal dynein heavy chain 8"/>
    <property type="match status" value="1"/>
</dbReference>
<dbReference type="FunFam" id="1.20.58.1120:FF:000004">
    <property type="entry name" value="Dynein axonemal heavy chain 5"/>
    <property type="match status" value="1"/>
</dbReference>
<feature type="domain" description="AAA+ ATPase" evidence="16">
    <location>
        <begin position="1976"/>
        <end position="2112"/>
    </location>
</feature>
<keyword evidence="11" id="KW-0505">Motor protein</keyword>
<evidence type="ECO:0000256" key="2">
    <source>
        <dbReference type="ARBA" id="ARBA00008887"/>
    </source>
</evidence>
<accession>A0AA41SXI8</accession>
<dbReference type="InterPro" id="IPR056759">
    <property type="entry name" value="DYH2-5-8_CC"/>
</dbReference>
<evidence type="ECO:0000256" key="10">
    <source>
        <dbReference type="ARBA" id="ARBA00023069"/>
    </source>
</evidence>
<evidence type="ECO:0000256" key="5">
    <source>
        <dbReference type="ARBA" id="ARBA00022737"/>
    </source>
</evidence>
<dbReference type="FunFam" id="1.10.472.130:FF:000004">
    <property type="entry name" value="Dynein axonemal heavy chain 8"/>
    <property type="match status" value="1"/>
</dbReference>
<evidence type="ECO:0000256" key="3">
    <source>
        <dbReference type="ARBA" id="ARBA00022490"/>
    </source>
</evidence>
<evidence type="ECO:0000256" key="7">
    <source>
        <dbReference type="ARBA" id="ARBA00022840"/>
    </source>
</evidence>
<feature type="domain" description="AAA+ ATPase" evidence="16">
    <location>
        <begin position="2255"/>
        <end position="2410"/>
    </location>
</feature>
<evidence type="ECO:0000256" key="13">
    <source>
        <dbReference type="ARBA" id="ARBA00023273"/>
    </source>
</evidence>
<feature type="region of interest" description="Disordered" evidence="15">
    <location>
        <begin position="1"/>
        <end position="27"/>
    </location>
</feature>
<dbReference type="FunFam" id="3.40.50.300:FF:002141">
    <property type="entry name" value="Dynein heavy chain"/>
    <property type="match status" value="1"/>
</dbReference>
<dbReference type="FunFam" id="1.10.8.720:FF:000004">
    <property type="entry name" value="Dynein heavy chain 5, axonemal"/>
    <property type="match status" value="1"/>
</dbReference>
<name>A0AA41SXI8_SCICA</name>
<keyword evidence="9 14" id="KW-0175">Coiled coil</keyword>
<evidence type="ECO:0000256" key="8">
    <source>
        <dbReference type="ARBA" id="ARBA00023017"/>
    </source>
</evidence>
<evidence type="ECO:0000256" key="4">
    <source>
        <dbReference type="ARBA" id="ARBA00022701"/>
    </source>
</evidence>
<dbReference type="FunFam" id="1.10.8.1220:FF:000001">
    <property type="entry name" value="Dynein axonemal heavy chain 5"/>
    <property type="match status" value="1"/>
</dbReference>
<dbReference type="InterPro" id="IPR043160">
    <property type="entry name" value="Dynein_C_barrel"/>
</dbReference>
<dbReference type="InterPro" id="IPR013602">
    <property type="entry name" value="Dynein_heavy_linker"/>
</dbReference>
<gene>
    <name evidence="17" type="ORF">SUZIE_133500</name>
</gene>
<dbReference type="InterPro" id="IPR035706">
    <property type="entry name" value="AAA_9"/>
</dbReference>
<dbReference type="FunFam" id="3.20.180.20:FF:000001">
    <property type="entry name" value="Dynein axonemal heavy chain 5"/>
    <property type="match status" value="1"/>
</dbReference>
<dbReference type="Proteomes" id="UP001166674">
    <property type="component" value="Unassembled WGS sequence"/>
</dbReference>